<proteinExistence type="predicted"/>
<dbReference type="PROSITE" id="PS50096">
    <property type="entry name" value="IQ"/>
    <property type="match status" value="1"/>
</dbReference>
<evidence type="ECO:0000313" key="2">
    <source>
        <dbReference type="EMBL" id="KAL1526051.1"/>
    </source>
</evidence>
<organism evidence="2 3">
    <name type="scientific">Prymnesium parvum</name>
    <name type="common">Toxic golden alga</name>
    <dbReference type="NCBI Taxonomy" id="97485"/>
    <lineage>
        <taxon>Eukaryota</taxon>
        <taxon>Haptista</taxon>
        <taxon>Haptophyta</taxon>
        <taxon>Prymnesiophyceae</taxon>
        <taxon>Prymnesiales</taxon>
        <taxon>Prymnesiaceae</taxon>
        <taxon>Prymnesium</taxon>
    </lineage>
</organism>
<evidence type="ECO:0000313" key="3">
    <source>
        <dbReference type="Proteomes" id="UP001515480"/>
    </source>
</evidence>
<comment type="caution">
    <text evidence="2">The sequence shown here is derived from an EMBL/GenBank/DDBJ whole genome shotgun (WGS) entry which is preliminary data.</text>
</comment>
<gene>
    <name evidence="2" type="ORF">AB1Y20_020872</name>
</gene>
<evidence type="ECO:0000256" key="1">
    <source>
        <dbReference type="SAM" id="Coils"/>
    </source>
</evidence>
<accession>A0AB34JZC6</accession>
<keyword evidence="3" id="KW-1185">Reference proteome</keyword>
<protein>
    <submittedName>
        <fullName evidence="2">Uncharacterized protein</fullName>
    </submittedName>
</protein>
<dbReference type="EMBL" id="JBGBPQ010000004">
    <property type="protein sequence ID" value="KAL1526051.1"/>
    <property type="molecule type" value="Genomic_DNA"/>
</dbReference>
<sequence>MPAFPETTHMMNEACTFVRHELQATLKGSPTTPDDHEHAVQSRIDQIEAMLVAIQKRQEHAELVARQEHAELMARQEEQAARQAAHQAELLSKQAEQHAELLRIAQRQKAHHHEVMNALHKVLAAVRLQTGVLQGMLHGDSECPRYMMVLPLHKKALAELAPPKSKRKSAEKESKCLLQFVDPVTMTSAGTGFELQHDGSELDDCAPALSVALGALKMISEASADHRFGLALAQSEDEHQVIASAYEKVKAKLAENEQSSFFKINEELLDGTIRTMEELPEEYIETVQDGYAAVTELLHRLTKGVSWEEQIRDPKKCGLVRAVHPVDGVEWVAAKYQLLYELKGRAIIGMAGEELEAAGRRCDEAATTIGAAQRGRIARKEARERSKVKSAWVAPYVAALEAAHRHAAHEREALRLKHEQQLGSLEAELSHLEEALRAEMRAKQAAIAQATAAEARVSEALAESARTTAQGLLEVEQLQAELAAAKLEVATLAGDKEELVHVTHRLSQQVAQVGMASRRRFL</sequence>
<keyword evidence="1" id="KW-0175">Coiled coil</keyword>
<reference evidence="2 3" key="1">
    <citation type="journal article" date="2024" name="Science">
        <title>Giant polyketide synthase enzymes in the biosynthesis of giant marine polyether toxins.</title>
        <authorList>
            <person name="Fallon T.R."/>
            <person name="Shende V.V."/>
            <person name="Wierzbicki I.H."/>
            <person name="Pendleton A.L."/>
            <person name="Watervoot N.F."/>
            <person name="Auber R.P."/>
            <person name="Gonzalez D.J."/>
            <person name="Wisecaver J.H."/>
            <person name="Moore B.S."/>
        </authorList>
    </citation>
    <scope>NUCLEOTIDE SEQUENCE [LARGE SCALE GENOMIC DNA]</scope>
    <source>
        <strain evidence="2 3">12B1</strain>
    </source>
</reference>
<feature type="coiled-coil region" evidence="1">
    <location>
        <begin position="415"/>
        <end position="495"/>
    </location>
</feature>
<name>A0AB34JZC6_PRYPA</name>
<dbReference type="Proteomes" id="UP001515480">
    <property type="component" value="Unassembled WGS sequence"/>
</dbReference>
<dbReference type="AlphaFoldDB" id="A0AB34JZC6"/>
<feature type="coiled-coil region" evidence="1">
    <location>
        <begin position="74"/>
        <end position="108"/>
    </location>
</feature>